<dbReference type="InterPro" id="IPR050407">
    <property type="entry name" value="Geranylgeranyl_reductase"/>
</dbReference>
<dbReference type="RefSeq" id="WP_093681770.1">
    <property type="nucleotide sequence ID" value="NZ_JBEZCB010000040.1"/>
</dbReference>
<evidence type="ECO:0000313" key="2">
    <source>
        <dbReference type="EMBL" id="RRQ77963.1"/>
    </source>
</evidence>
<keyword evidence="3" id="KW-1185">Reference proteome</keyword>
<dbReference type="Proteomes" id="UP000276379">
    <property type="component" value="Unassembled WGS sequence"/>
</dbReference>
<name>A0A426RVZ6_9ACTN</name>
<dbReference type="InterPro" id="IPR002938">
    <property type="entry name" value="FAD-bd"/>
</dbReference>
<evidence type="ECO:0000313" key="3">
    <source>
        <dbReference type="Proteomes" id="UP000276379"/>
    </source>
</evidence>
<dbReference type="PRINTS" id="PR00420">
    <property type="entry name" value="RNGMNOXGNASE"/>
</dbReference>
<dbReference type="GO" id="GO:0004497">
    <property type="term" value="F:monooxygenase activity"/>
    <property type="evidence" value="ECO:0007669"/>
    <property type="project" value="UniProtKB-KW"/>
</dbReference>
<organism evidence="2 3">
    <name type="scientific">Streptomyces griseofuscus</name>
    <dbReference type="NCBI Taxonomy" id="146922"/>
    <lineage>
        <taxon>Bacteria</taxon>
        <taxon>Bacillati</taxon>
        <taxon>Actinomycetota</taxon>
        <taxon>Actinomycetes</taxon>
        <taxon>Kitasatosporales</taxon>
        <taxon>Streptomycetaceae</taxon>
        <taxon>Streptomyces</taxon>
    </lineage>
</organism>
<accession>A0A426RVZ6</accession>
<dbReference type="PANTHER" id="PTHR42685:SF19">
    <property type="entry name" value="POSSIBLE OXIDOREDUCTASE"/>
    <property type="match status" value="1"/>
</dbReference>
<feature type="domain" description="FAD-binding" evidence="1">
    <location>
        <begin position="8"/>
        <end position="347"/>
    </location>
</feature>
<dbReference type="GO" id="GO:0071949">
    <property type="term" value="F:FAD binding"/>
    <property type="evidence" value="ECO:0007669"/>
    <property type="project" value="InterPro"/>
</dbReference>
<keyword evidence="2" id="KW-0560">Oxidoreductase</keyword>
<dbReference type="EMBL" id="PDES01000024">
    <property type="protein sequence ID" value="RRQ77963.1"/>
    <property type="molecule type" value="Genomic_DNA"/>
</dbReference>
<dbReference type="SUPFAM" id="SSF51905">
    <property type="entry name" value="FAD/NAD(P)-binding domain"/>
    <property type="match status" value="1"/>
</dbReference>
<sequence length="414" mass="44599">MATAERRDAVVIGGGIAGSALAAALAGDGYDVLLLERQTVYRDKVRGEVINCWGVVELLRLGLERQLLDAGGTYIDRFIGFDEIVDPETARANALHLDEMLPGIRGVLDVGHPEACEALASAAAEAGATVVRGIGDVTVTGGPHPSVRYEYNDIEYEVPCRLVVGADGRTSTVRRQLGISLTQTPPNSLGGGMLVEDLHEWPANVTSIGTEKDLLYFVFPRAGAKARLYLLHDVAQKGRFAGPTRQADFLRAFQLDCIPHSEMFATATPSESCAFYPMNDAWTDGPVVPGAVLIGDAAGWTDPVVGQGLSIALRDARLVWEALRSSSAWSPQILKPYVDEREERMRRLRISGAVRTAMNMTFTPEGAARRKAYAKAWPTDPVLAGSRLATFQGAFGVPDESFHPGTIQRLLALG</sequence>
<dbReference type="InterPro" id="IPR036188">
    <property type="entry name" value="FAD/NAD-bd_sf"/>
</dbReference>
<protein>
    <submittedName>
        <fullName evidence="2">Monooxygenase</fullName>
    </submittedName>
</protein>
<proteinExistence type="predicted"/>
<reference evidence="2 3" key="1">
    <citation type="submission" date="2017-10" db="EMBL/GenBank/DDBJ databases">
        <title>Draft genome of actinobacteria isolated from guarana (Paullinia cupana (Mart.) Ducke.</title>
        <authorList>
            <person name="Siqueira K.A."/>
            <person name="Liotti R.G."/>
            <person name="Mendes T.A."/>
            <person name="Soares M.A."/>
        </authorList>
    </citation>
    <scope>NUCLEOTIDE SEQUENCE [LARGE SCALE GENOMIC DNA]</scope>
    <source>
        <strain evidence="2 3">199</strain>
    </source>
</reference>
<dbReference type="PANTHER" id="PTHR42685">
    <property type="entry name" value="GERANYLGERANYL DIPHOSPHATE REDUCTASE"/>
    <property type="match status" value="1"/>
</dbReference>
<comment type="caution">
    <text evidence="2">The sequence shown here is derived from an EMBL/GenBank/DDBJ whole genome shotgun (WGS) entry which is preliminary data.</text>
</comment>
<keyword evidence="2" id="KW-0503">Monooxygenase</keyword>
<dbReference type="Pfam" id="PF01494">
    <property type="entry name" value="FAD_binding_3"/>
    <property type="match status" value="1"/>
</dbReference>
<evidence type="ECO:0000259" key="1">
    <source>
        <dbReference type="Pfam" id="PF01494"/>
    </source>
</evidence>
<dbReference type="AlphaFoldDB" id="A0A426RVZ6"/>
<gene>
    <name evidence="2" type="ORF">CQW44_37210</name>
</gene>
<dbReference type="Gene3D" id="3.50.50.60">
    <property type="entry name" value="FAD/NAD(P)-binding domain"/>
    <property type="match status" value="1"/>
</dbReference>